<dbReference type="GO" id="GO:0016887">
    <property type="term" value="F:ATP hydrolysis activity"/>
    <property type="evidence" value="ECO:0007669"/>
    <property type="project" value="InterPro"/>
</dbReference>
<dbReference type="Pfam" id="PF17863">
    <property type="entry name" value="AAA_lid_2"/>
    <property type="match status" value="1"/>
</dbReference>
<dbReference type="CDD" id="cd00009">
    <property type="entry name" value="AAA"/>
    <property type="match status" value="1"/>
</dbReference>
<keyword evidence="4" id="KW-1185">Reference proteome</keyword>
<dbReference type="PIRSF" id="PIRSF002849">
    <property type="entry name" value="AAA_ATPase_chaperone_MoxR_prd"/>
    <property type="match status" value="1"/>
</dbReference>
<dbReference type="PANTHER" id="PTHR42759:SF1">
    <property type="entry name" value="MAGNESIUM-CHELATASE SUBUNIT CHLD"/>
    <property type="match status" value="1"/>
</dbReference>
<dbReference type="Pfam" id="PF07726">
    <property type="entry name" value="AAA_3"/>
    <property type="match status" value="1"/>
</dbReference>
<feature type="domain" description="ATPase AAA-3" evidence="1">
    <location>
        <begin position="56"/>
        <end position="189"/>
    </location>
</feature>
<reference evidence="3 4" key="1">
    <citation type="submission" date="2018-07" db="EMBL/GenBank/DDBJ databases">
        <title>The draft genome of Phyllobacterium salinisoli.</title>
        <authorList>
            <person name="Liu L."/>
            <person name="Li L."/>
            <person name="Zhang X."/>
            <person name="Liang L."/>
        </authorList>
    </citation>
    <scope>NUCLEOTIDE SEQUENCE [LARGE SCALE GENOMIC DNA]</scope>
    <source>
        <strain evidence="3 4">LLAN61</strain>
    </source>
</reference>
<evidence type="ECO:0000259" key="1">
    <source>
        <dbReference type="Pfam" id="PF07726"/>
    </source>
</evidence>
<dbReference type="InterPro" id="IPR027417">
    <property type="entry name" value="P-loop_NTPase"/>
</dbReference>
<name>A0A368K879_9HYPH</name>
<gene>
    <name evidence="3" type="ORF">DUT91_01910</name>
</gene>
<evidence type="ECO:0000313" key="4">
    <source>
        <dbReference type="Proteomes" id="UP000253420"/>
    </source>
</evidence>
<dbReference type="InterPro" id="IPR050764">
    <property type="entry name" value="CbbQ/NirQ/NorQ/GpvN"/>
</dbReference>
<dbReference type="Proteomes" id="UP000253420">
    <property type="component" value="Unassembled WGS sequence"/>
</dbReference>
<dbReference type="OrthoDB" id="9808397at2"/>
<dbReference type="AlphaFoldDB" id="A0A368K879"/>
<dbReference type="SUPFAM" id="SSF52540">
    <property type="entry name" value="P-loop containing nucleoside triphosphate hydrolases"/>
    <property type="match status" value="1"/>
</dbReference>
<evidence type="ECO:0000313" key="3">
    <source>
        <dbReference type="EMBL" id="RCS25568.1"/>
    </source>
</evidence>
<sequence>MSVVKTADPIDPKALVAEAERALQDISKIREAVGTVIFGQESVIERTLVALLAGGHALLVGVPGLAKTKLVETLGTVLGLDERRVQFTPDLMPSDIIGSEVMEQNADGRRSFRYVKGPIFAQLLMADEINRASPRTQSALLQSMQEYHVTVAGERHDLPSPFHVLATQNPLEQEGTYPLPEAQLDRFLMQIDILYPELDAERRILLETTGTSDAKARAVITALRLKEMQNLIRRMPVSENVVEAILKLVRSARPGAGSEHADRHIAWGPGPRASQAMTLCARARALYDGRLAPSVDDVKALAEPVLQHRMALTFAARADGMNVRDVIANLVKAAI</sequence>
<dbReference type="GO" id="GO:0005524">
    <property type="term" value="F:ATP binding"/>
    <property type="evidence" value="ECO:0007669"/>
    <property type="project" value="InterPro"/>
</dbReference>
<organism evidence="3 4">
    <name type="scientific">Phyllobacterium salinisoli</name>
    <dbReference type="NCBI Taxonomy" id="1899321"/>
    <lineage>
        <taxon>Bacteria</taxon>
        <taxon>Pseudomonadati</taxon>
        <taxon>Pseudomonadota</taxon>
        <taxon>Alphaproteobacteria</taxon>
        <taxon>Hyphomicrobiales</taxon>
        <taxon>Phyllobacteriaceae</taxon>
        <taxon>Phyllobacterium</taxon>
    </lineage>
</organism>
<dbReference type="InterPro" id="IPR011703">
    <property type="entry name" value="ATPase_AAA-3"/>
</dbReference>
<dbReference type="EMBL" id="QOZG01000001">
    <property type="protein sequence ID" value="RCS25568.1"/>
    <property type="molecule type" value="Genomic_DNA"/>
</dbReference>
<dbReference type="Gene3D" id="3.40.50.300">
    <property type="entry name" value="P-loop containing nucleotide triphosphate hydrolases"/>
    <property type="match status" value="1"/>
</dbReference>
<dbReference type="InterPro" id="IPR041628">
    <property type="entry name" value="ChlI/MoxR_AAA_lid"/>
</dbReference>
<dbReference type="RefSeq" id="WP_114438660.1">
    <property type="nucleotide sequence ID" value="NZ_QOZG01000001.1"/>
</dbReference>
<feature type="domain" description="ChlI/MoxR AAA lid" evidence="2">
    <location>
        <begin position="261"/>
        <end position="327"/>
    </location>
</feature>
<comment type="caution">
    <text evidence="3">The sequence shown here is derived from an EMBL/GenBank/DDBJ whole genome shotgun (WGS) entry which is preliminary data.</text>
</comment>
<proteinExistence type="predicted"/>
<dbReference type="PANTHER" id="PTHR42759">
    <property type="entry name" value="MOXR FAMILY PROTEIN"/>
    <property type="match status" value="1"/>
</dbReference>
<accession>A0A368K879</accession>
<dbReference type="Gene3D" id="1.10.8.80">
    <property type="entry name" value="Magnesium chelatase subunit I, C-Terminal domain"/>
    <property type="match status" value="1"/>
</dbReference>
<protein>
    <submittedName>
        <fullName evidence="3">MoxR family ATPase</fullName>
    </submittedName>
</protein>
<evidence type="ECO:0000259" key="2">
    <source>
        <dbReference type="Pfam" id="PF17863"/>
    </source>
</evidence>